<evidence type="ECO:0000313" key="2">
    <source>
        <dbReference type="Proteomes" id="UP000824881"/>
    </source>
</evidence>
<gene>
    <name evidence="1" type="ORF">CCMSSC00406_0002234</name>
</gene>
<keyword evidence="2" id="KW-1185">Reference proteome</keyword>
<protein>
    <submittedName>
        <fullName evidence="1">Uncharacterized protein</fullName>
    </submittedName>
</protein>
<comment type="caution">
    <text evidence="1">The sequence shown here is derived from an EMBL/GenBank/DDBJ whole genome shotgun (WGS) entry which is preliminary data.</text>
</comment>
<reference evidence="1 2" key="1">
    <citation type="journal article" date="2021" name="Appl. Environ. Microbiol.">
        <title>Genetic linkage and physical mapping for an oyster mushroom Pleurotus cornucopiae and QTL analysis for the trait cap color.</title>
        <authorList>
            <person name="Zhang Y."/>
            <person name="Gao W."/>
            <person name="Sonnenberg A."/>
            <person name="Chen Q."/>
            <person name="Zhang J."/>
            <person name="Huang C."/>
        </authorList>
    </citation>
    <scope>NUCLEOTIDE SEQUENCE [LARGE SCALE GENOMIC DNA]</scope>
    <source>
        <strain evidence="1">CCMSSC00406</strain>
    </source>
</reference>
<accession>A0ACB7J315</accession>
<sequence length="617" mass="68289">MSASGVGSEYDIIFAGGRLFPLFMDMADFSQAEPSPASLLVDLQKQIPLIEQGPHTRNLPAHIHPARFIANLVPTSSVFTFHVAQPSEALLGRAPIVPAGRCVGGGSSVNFMVYTRAAASDYDDWETIHGNTGWGSKDLIPLLQKVETYQDDLSPREEGMHGDSGPIKVSFGGVATEVGKQFMETARAYDKKHGVTVDSNDFLTINAYSVTFSRIFMEEHRAIGVEYADSSDHSSKLNSVYAKKLVVVSAGAFGSPAILQRSGIGASQLLKKLDINEQVDLPGVGENYQDHNLGFATYFVPDCTETLDVFSGHLGEDELKSYVDRWGQHGDGLLATNGIDAGIKLRPNEDDLKELGPNFTRIWNNYYKDAPDKPVMMYVPFASHYGPVPDPNGKYMSMLWFPEYPESIGRLHITSGDDWRQPLYFEPGYLTESADLDILRWAYKRSREVARRMPLYRGEVQQGHPTFSPNSEAACVSRDGPVPVDAPDIAYTAEDNEAIHDFLRNTVSTTWHSVRVYILISTQVLTSKTDGHMRHEAKGQRRRSRLEAQRVWDDKLESRWSVHICLYAELNQMLTDLSSDLSICPSNVSANTYNTALGIGEKAAVIIADDLGIKLAV</sequence>
<name>A0ACB7J315_PLECO</name>
<dbReference type="EMBL" id="WQMT02000003">
    <property type="protein sequence ID" value="KAG9224615.1"/>
    <property type="molecule type" value="Genomic_DNA"/>
</dbReference>
<organism evidence="1 2">
    <name type="scientific">Pleurotus cornucopiae</name>
    <name type="common">Cornucopia mushroom</name>
    <dbReference type="NCBI Taxonomy" id="5321"/>
    <lineage>
        <taxon>Eukaryota</taxon>
        <taxon>Fungi</taxon>
        <taxon>Dikarya</taxon>
        <taxon>Basidiomycota</taxon>
        <taxon>Agaricomycotina</taxon>
        <taxon>Agaricomycetes</taxon>
        <taxon>Agaricomycetidae</taxon>
        <taxon>Agaricales</taxon>
        <taxon>Pleurotineae</taxon>
        <taxon>Pleurotaceae</taxon>
        <taxon>Pleurotus</taxon>
    </lineage>
</organism>
<proteinExistence type="predicted"/>
<evidence type="ECO:0000313" key="1">
    <source>
        <dbReference type="EMBL" id="KAG9224615.1"/>
    </source>
</evidence>
<dbReference type="Proteomes" id="UP000824881">
    <property type="component" value="Unassembled WGS sequence"/>
</dbReference>